<dbReference type="GO" id="GO:0032259">
    <property type="term" value="P:methylation"/>
    <property type="evidence" value="ECO:0007669"/>
    <property type="project" value="UniProtKB-KW"/>
</dbReference>
<accession>A0A976IKI5</accession>
<dbReference type="PANTHER" id="PTHR43191:SF7">
    <property type="entry name" value="OBP33PEP LIKE PROTEIN"/>
    <property type="match status" value="1"/>
</dbReference>
<reference evidence="4 5" key="1">
    <citation type="journal article" date="2021" name="Genome Biol.">
        <title>AFLAP: assembly-free linkage analysis pipeline using k-mers from genome sequencing data.</title>
        <authorList>
            <person name="Fletcher K."/>
            <person name="Zhang L."/>
            <person name="Gil J."/>
            <person name="Han R."/>
            <person name="Cavanaugh K."/>
            <person name="Michelmore R."/>
        </authorList>
    </citation>
    <scope>NUCLEOTIDE SEQUENCE [LARGE SCALE GENOMIC DNA]</scope>
    <source>
        <strain evidence="4 5">SF5</strain>
    </source>
</reference>
<sequence>MTKGSFDSIVELYLVLSNTTGRQNLGTYLRTASAFGAAQVLIVGSERYGTHGAHRAQKYVDVVHLQDFAAAQTYLKKKGCAIFGLSHYPLGSFASHTTPYSGTSAFVIDNEFPGLSKEQRAICDHFVCVPRHGKQTTASSNTSLDTTVVIAIVLHHFTTFAQFPVRAFETTSTQGKFCLDACPTKYQAQVKRRKATAKKRESSRANQDDGLDDGLGCLFVK</sequence>
<evidence type="ECO:0000256" key="2">
    <source>
        <dbReference type="ARBA" id="ARBA00022679"/>
    </source>
</evidence>
<name>A0A976IKI5_BRELC</name>
<evidence type="ECO:0000313" key="4">
    <source>
        <dbReference type="EMBL" id="TDH73514.1"/>
    </source>
</evidence>
<comment type="caution">
    <text evidence="4">The sequence shown here is derived from an EMBL/GenBank/DDBJ whole genome shotgun (WGS) entry which is preliminary data.</text>
</comment>
<dbReference type="InterPro" id="IPR051259">
    <property type="entry name" value="rRNA_Methyltransferase"/>
</dbReference>
<dbReference type="InterPro" id="IPR001537">
    <property type="entry name" value="SpoU_MeTrfase"/>
</dbReference>
<proteinExistence type="predicted"/>
<evidence type="ECO:0000259" key="3">
    <source>
        <dbReference type="Pfam" id="PF00588"/>
    </source>
</evidence>
<evidence type="ECO:0000256" key="1">
    <source>
        <dbReference type="ARBA" id="ARBA00022603"/>
    </source>
</evidence>
<dbReference type="Pfam" id="PF00588">
    <property type="entry name" value="SpoU_methylase"/>
    <property type="match status" value="1"/>
</dbReference>
<keyword evidence="5" id="KW-1185">Reference proteome</keyword>
<dbReference type="Gene3D" id="3.40.1280.10">
    <property type="match status" value="1"/>
</dbReference>
<dbReference type="InterPro" id="IPR029028">
    <property type="entry name" value="Alpha/beta_knot_MTases"/>
</dbReference>
<feature type="domain" description="tRNA/rRNA methyltransferase SpoU type" evidence="3">
    <location>
        <begin position="12"/>
        <end position="135"/>
    </location>
</feature>
<dbReference type="GO" id="GO:0006396">
    <property type="term" value="P:RNA processing"/>
    <property type="evidence" value="ECO:0007669"/>
    <property type="project" value="InterPro"/>
</dbReference>
<keyword evidence="2" id="KW-0808">Transferase</keyword>
<dbReference type="GO" id="GO:0008173">
    <property type="term" value="F:RNA methyltransferase activity"/>
    <property type="evidence" value="ECO:0007669"/>
    <property type="project" value="InterPro"/>
</dbReference>
<dbReference type="Proteomes" id="UP000294530">
    <property type="component" value="Unassembled WGS sequence"/>
</dbReference>
<dbReference type="SUPFAM" id="SSF75217">
    <property type="entry name" value="alpha/beta knot"/>
    <property type="match status" value="1"/>
</dbReference>
<dbReference type="PANTHER" id="PTHR43191">
    <property type="entry name" value="RRNA METHYLTRANSFERASE 3"/>
    <property type="match status" value="1"/>
</dbReference>
<dbReference type="GO" id="GO:0003723">
    <property type="term" value="F:RNA binding"/>
    <property type="evidence" value="ECO:0007669"/>
    <property type="project" value="InterPro"/>
</dbReference>
<keyword evidence="1" id="KW-0489">Methyltransferase</keyword>
<evidence type="ECO:0000313" key="5">
    <source>
        <dbReference type="Proteomes" id="UP000294530"/>
    </source>
</evidence>
<dbReference type="RefSeq" id="XP_067823012.1">
    <property type="nucleotide sequence ID" value="XM_067964197.1"/>
</dbReference>
<organism evidence="4 5">
    <name type="scientific">Bremia lactucae</name>
    <name type="common">Lettuce downy mildew</name>
    <dbReference type="NCBI Taxonomy" id="4779"/>
    <lineage>
        <taxon>Eukaryota</taxon>
        <taxon>Sar</taxon>
        <taxon>Stramenopiles</taxon>
        <taxon>Oomycota</taxon>
        <taxon>Peronosporomycetes</taxon>
        <taxon>Peronosporales</taxon>
        <taxon>Peronosporaceae</taxon>
        <taxon>Bremia</taxon>
    </lineage>
</organism>
<dbReference type="InterPro" id="IPR029026">
    <property type="entry name" value="tRNA_m1G_MTases_N"/>
</dbReference>
<dbReference type="EMBL" id="SHOA02000001">
    <property type="protein sequence ID" value="TDH73514.1"/>
    <property type="molecule type" value="Genomic_DNA"/>
</dbReference>
<dbReference type="AlphaFoldDB" id="A0A976IKI5"/>
<dbReference type="KEGG" id="blac:94349868"/>
<gene>
    <name evidence="4" type="ORF">CCR75_006125</name>
</gene>
<protein>
    <recommendedName>
        <fullName evidence="3">tRNA/rRNA methyltransferase SpoU type domain-containing protein</fullName>
    </recommendedName>
</protein>
<dbReference type="GeneID" id="94349868"/>